<dbReference type="EMBL" id="BAABLO010000001">
    <property type="protein sequence ID" value="GAA4711220.1"/>
    <property type="molecule type" value="Genomic_DNA"/>
</dbReference>
<evidence type="ECO:0000256" key="9">
    <source>
        <dbReference type="SAM" id="MobiDB-lite"/>
    </source>
</evidence>
<evidence type="ECO:0000256" key="7">
    <source>
        <dbReference type="ARBA" id="ARBA00022801"/>
    </source>
</evidence>
<evidence type="ECO:0000256" key="2">
    <source>
        <dbReference type="ARBA" id="ARBA00004968"/>
    </source>
</evidence>
<dbReference type="PANTHER" id="PTHR43668">
    <property type="entry name" value="ALLANTOINASE"/>
    <property type="match status" value="1"/>
</dbReference>
<dbReference type="InterPro" id="IPR032466">
    <property type="entry name" value="Metal_Hydrolase"/>
</dbReference>
<dbReference type="EC" id="3.5.2.5" evidence="5"/>
<dbReference type="InterPro" id="IPR017593">
    <property type="entry name" value="Allantoinase"/>
</dbReference>
<comment type="pathway">
    <text evidence="2">Nitrogen metabolism; (S)-allantoin degradation; allantoate from (S)-allantoin: step 1/1.</text>
</comment>
<keyword evidence="8" id="KW-0862">Zinc</keyword>
<gene>
    <name evidence="11" type="primary">allB</name>
    <name evidence="11" type="ORF">GCM10025782_04120</name>
</gene>
<evidence type="ECO:0000313" key="12">
    <source>
        <dbReference type="Proteomes" id="UP001500556"/>
    </source>
</evidence>
<evidence type="ECO:0000256" key="6">
    <source>
        <dbReference type="ARBA" id="ARBA00022723"/>
    </source>
</evidence>
<evidence type="ECO:0000256" key="8">
    <source>
        <dbReference type="ARBA" id="ARBA00022833"/>
    </source>
</evidence>
<accession>A0ABP8XQM4</accession>
<dbReference type="Gene3D" id="3.20.20.140">
    <property type="entry name" value="Metal-dependent hydrolases"/>
    <property type="match status" value="1"/>
</dbReference>
<dbReference type="SUPFAM" id="SSF51338">
    <property type="entry name" value="Composite domain of metallo-dependent hydrolases"/>
    <property type="match status" value="1"/>
</dbReference>
<evidence type="ECO:0000256" key="1">
    <source>
        <dbReference type="ARBA" id="ARBA00001947"/>
    </source>
</evidence>
<protein>
    <recommendedName>
        <fullName evidence="5">allantoinase</fullName>
        <ecNumber evidence="5">3.5.2.5</ecNumber>
    </recommendedName>
</protein>
<dbReference type="InterPro" id="IPR006680">
    <property type="entry name" value="Amidohydro-rel"/>
</dbReference>
<proteinExistence type="inferred from homology"/>
<dbReference type="Pfam" id="PF01979">
    <property type="entry name" value="Amidohydro_1"/>
    <property type="match status" value="1"/>
</dbReference>
<evidence type="ECO:0000256" key="4">
    <source>
        <dbReference type="ARBA" id="ARBA00011881"/>
    </source>
</evidence>
<dbReference type="NCBIfam" id="TIGR03178">
    <property type="entry name" value="allantoinase"/>
    <property type="match status" value="1"/>
</dbReference>
<dbReference type="Proteomes" id="UP001500556">
    <property type="component" value="Unassembled WGS sequence"/>
</dbReference>
<keyword evidence="6" id="KW-0479">Metal-binding</keyword>
<evidence type="ECO:0000259" key="10">
    <source>
        <dbReference type="Pfam" id="PF01979"/>
    </source>
</evidence>
<comment type="subunit">
    <text evidence="4">Homotetramer.</text>
</comment>
<name>A0ABP8XQM4_9MICO</name>
<reference evidence="12" key="1">
    <citation type="journal article" date="2019" name="Int. J. Syst. Evol. Microbiol.">
        <title>The Global Catalogue of Microorganisms (GCM) 10K type strain sequencing project: providing services to taxonomists for standard genome sequencing and annotation.</title>
        <authorList>
            <consortium name="The Broad Institute Genomics Platform"/>
            <consortium name="The Broad Institute Genome Sequencing Center for Infectious Disease"/>
            <person name="Wu L."/>
            <person name="Ma J."/>
        </authorList>
    </citation>
    <scope>NUCLEOTIDE SEQUENCE [LARGE SCALE GENOMIC DNA]</scope>
    <source>
        <strain evidence="12">JCM 18961</strain>
    </source>
</reference>
<comment type="caution">
    <text evidence="11">The sequence shown here is derived from an EMBL/GenBank/DDBJ whole genome shotgun (WGS) entry which is preliminary data.</text>
</comment>
<sequence>MTGTGYMAGSRAPGTPAPPSSERIPVAEQVAFRARRAVVGDREVAATVVVADSRVVAVDPYDAEVADGTRVVELAPDEVLLPGLVDTHVHVNEPGRTEWEGFASATKAAAAGGVTTIIDMPLNSIPPTVTVDALRTKQDVARDQSWVDVGFWGGAVPGNVADLAPLHDAGVFGFKCFLLHSGVDEFPHLTTPEMREALAEIASFDGLLIVHAEDAEVIDASVSPGGRAYADFLGSRPREAEERAIRTVVDAVRDTGGRAHILHLSDADALPVLAGARAEGLALSVETCPHYLTLEAEGIPDGATQYKCCPPIREHENRERLWQGLADGTIATIVSDHSPSTADLKLLDVGDFAQAWGGIAGLQLGLPAIWSEARRRGHDLVDVVRWMGRNTADQVGLHDRGRIEVGATADLVVFAPDERFTVDVTALHHKNPVSAYAGSELTGVVRQTWLHGTPVDTDAAPRGQLLRRGQP</sequence>
<dbReference type="SUPFAM" id="SSF51556">
    <property type="entry name" value="Metallo-dependent hydrolases"/>
    <property type="match status" value="1"/>
</dbReference>
<keyword evidence="7" id="KW-0378">Hydrolase</keyword>
<dbReference type="InterPro" id="IPR050138">
    <property type="entry name" value="DHOase/Allantoinase_Hydrolase"/>
</dbReference>
<dbReference type="InterPro" id="IPR011059">
    <property type="entry name" value="Metal-dep_hydrolase_composite"/>
</dbReference>
<keyword evidence="12" id="KW-1185">Reference proteome</keyword>
<evidence type="ECO:0000256" key="5">
    <source>
        <dbReference type="ARBA" id="ARBA00012863"/>
    </source>
</evidence>
<organism evidence="11 12">
    <name type="scientific">Pedococcus ginsenosidimutans</name>
    <dbReference type="NCBI Taxonomy" id="490570"/>
    <lineage>
        <taxon>Bacteria</taxon>
        <taxon>Bacillati</taxon>
        <taxon>Actinomycetota</taxon>
        <taxon>Actinomycetes</taxon>
        <taxon>Micrococcales</taxon>
        <taxon>Intrasporangiaceae</taxon>
        <taxon>Pedococcus</taxon>
    </lineage>
</organism>
<feature type="domain" description="Amidohydrolase-related" evidence="10">
    <location>
        <begin position="79"/>
        <end position="454"/>
    </location>
</feature>
<evidence type="ECO:0000256" key="3">
    <source>
        <dbReference type="ARBA" id="ARBA00010368"/>
    </source>
</evidence>
<feature type="region of interest" description="Disordered" evidence="9">
    <location>
        <begin position="1"/>
        <end position="23"/>
    </location>
</feature>
<dbReference type="PANTHER" id="PTHR43668:SF2">
    <property type="entry name" value="ALLANTOINASE"/>
    <property type="match status" value="1"/>
</dbReference>
<comment type="similarity">
    <text evidence="3">Belongs to the metallo-dependent hydrolases superfamily. Allantoinase family.</text>
</comment>
<comment type="cofactor">
    <cofactor evidence="1">
        <name>Zn(2+)</name>
        <dbReference type="ChEBI" id="CHEBI:29105"/>
    </cofactor>
</comment>
<evidence type="ECO:0000313" key="11">
    <source>
        <dbReference type="EMBL" id="GAA4711220.1"/>
    </source>
</evidence>